<feature type="region of interest" description="Disordered" evidence="3">
    <location>
        <begin position="298"/>
        <end position="320"/>
    </location>
</feature>
<keyword evidence="2" id="KW-0964">Secreted</keyword>
<dbReference type="PRINTS" id="PR00313">
    <property type="entry name" value="CABNDNGRPT"/>
</dbReference>
<accession>A0A0A0EFG7</accession>
<dbReference type="GO" id="GO:0005576">
    <property type="term" value="C:extracellular region"/>
    <property type="evidence" value="ECO:0007669"/>
    <property type="project" value="UniProtKB-SubCell"/>
</dbReference>
<reference evidence="5 6" key="1">
    <citation type="journal article" date="2015" name="Antonie Van Leeuwenhoek">
        <title>Pseudooceanicola atlanticus gen. nov. sp. nov., isolated from surface seawater of the Atlantic Ocean and reclassification of Oceanicola batsensis, Oceanicola marinus, Oceanicola nitratireducens, Oceanicola nanhaiensis, Oceanicola antarcticus and Oceanicola flagellatus, as Pseudooceanicola batsensis comb. nov., Pseudooceanicola marinus comb. nov., Pseudooceanicola nitratireducens comb. nov., Pseudooceanicola nanhaiensis comb. nov., Pseudooceanicola antarcticus comb. nov., and Pseudooceanicola flagellatus comb. nov.</title>
        <authorList>
            <person name="Lai Q."/>
            <person name="Li G."/>
            <person name="Liu X."/>
            <person name="Du Y."/>
            <person name="Sun F."/>
            <person name="Shao Z."/>
        </authorList>
    </citation>
    <scope>NUCLEOTIDE SEQUENCE [LARGE SCALE GENOMIC DNA]</scope>
    <source>
        <strain evidence="5 6">22II-s11g</strain>
    </source>
</reference>
<name>A0A0A0EFG7_9RHOB</name>
<evidence type="ECO:0000313" key="6">
    <source>
        <dbReference type="Proteomes" id="UP000030004"/>
    </source>
</evidence>
<dbReference type="InterPro" id="IPR050557">
    <property type="entry name" value="RTX_toxin/Mannuronan_C5-epim"/>
</dbReference>
<dbReference type="Pfam" id="PF13403">
    <property type="entry name" value="Hint_2"/>
    <property type="match status" value="1"/>
</dbReference>
<evidence type="ECO:0000259" key="4">
    <source>
        <dbReference type="Pfam" id="PF13403"/>
    </source>
</evidence>
<dbReference type="PANTHER" id="PTHR38340">
    <property type="entry name" value="S-LAYER PROTEIN"/>
    <property type="match status" value="1"/>
</dbReference>
<feature type="compositionally biased region" description="Polar residues" evidence="3">
    <location>
        <begin position="220"/>
        <end position="234"/>
    </location>
</feature>
<dbReference type="Pfam" id="PF00353">
    <property type="entry name" value="HemolysinCabind"/>
    <property type="match status" value="3"/>
</dbReference>
<gene>
    <name evidence="5" type="ORF">ATO9_06800</name>
</gene>
<dbReference type="Gene3D" id="2.150.10.10">
    <property type="entry name" value="Serralysin-like metalloprotease, C-terminal"/>
    <property type="match status" value="3"/>
</dbReference>
<dbReference type="InterPro" id="IPR036844">
    <property type="entry name" value="Hint_dom_sf"/>
</dbReference>
<sequence>MATTFQVIYLGINPLIDTDTDDEIAENAGALLGTYGSESSPLYSEIYTLSAERLSEDANDTYDVDNGGGYDTFRIDGGAEQQFDALAEYNITLTYIDGTTANVRAFVFQDTSGRTYLAPETSFNSDQAQMEAKPIESMELTSVNSNTGDSGGDMQADRYAADYASPVEGGTATSDFMGFGFTDSDGDQITSGDDWIVGYGGNDWIQADGGNDFIYGGTGNDTAEGQLGNDSIEGNSGDDELYGGTGQDSLYGGLGNDTLDGGIGSDTLWGDAGNDSMFGDTGDDSLYGGTGADNLDGGAGNDLIDGGSGDDVLEGGSGDDTFAWAPGDGSDTISDFNFGISGALGDGNTTNNDYIDLSGYYDNLSELRADFDDDGVLNQSNATAATGAVDYSDNTQMTGSDGLTFTGADRNSFTADNTGVACFATGTRIRTPRGDVPIETLQPGDLVMTKDHGVQPVRWIGISHLDETRLERSDKLRPIWISKDVFGSDRDIVVSRQHAMWDPERKELVRAVHMLKEKRKGVRVARGKKRVAYVHLMFDRHELIYAEGVLSESMYPGPIVLNALAPEVRDELFAVFPRLRPARSPERVRECYGKPVRPLYSPRNQDREAA</sequence>
<comment type="subcellular location">
    <subcellularLocation>
        <location evidence="1">Secreted</location>
    </subcellularLocation>
</comment>
<evidence type="ECO:0000313" key="5">
    <source>
        <dbReference type="EMBL" id="KGM49716.1"/>
    </source>
</evidence>
<dbReference type="SUPFAM" id="SSF51294">
    <property type="entry name" value="Hedgehog/intein (Hint) domain"/>
    <property type="match status" value="1"/>
</dbReference>
<dbReference type="EMBL" id="AQQX01000002">
    <property type="protein sequence ID" value="KGM49716.1"/>
    <property type="molecule type" value="Genomic_DNA"/>
</dbReference>
<feature type="region of interest" description="Disordered" evidence="3">
    <location>
        <begin position="216"/>
        <end position="249"/>
    </location>
</feature>
<evidence type="ECO:0000256" key="3">
    <source>
        <dbReference type="SAM" id="MobiDB-lite"/>
    </source>
</evidence>
<protein>
    <recommendedName>
        <fullName evidence="4">Hedgehog/Intein (Hint) domain-containing protein</fullName>
    </recommendedName>
</protein>
<dbReference type="SUPFAM" id="SSF51120">
    <property type="entry name" value="beta-Roll"/>
    <property type="match status" value="2"/>
</dbReference>
<dbReference type="AlphaFoldDB" id="A0A0A0EFG7"/>
<evidence type="ECO:0000256" key="1">
    <source>
        <dbReference type="ARBA" id="ARBA00004613"/>
    </source>
</evidence>
<dbReference type="Proteomes" id="UP000030004">
    <property type="component" value="Unassembled WGS sequence"/>
</dbReference>
<dbReference type="InterPro" id="IPR028992">
    <property type="entry name" value="Hedgehog/Intein_dom"/>
</dbReference>
<dbReference type="InterPro" id="IPR001343">
    <property type="entry name" value="Hemolysn_Ca-bd"/>
</dbReference>
<dbReference type="InterPro" id="IPR011049">
    <property type="entry name" value="Serralysin-like_metalloprot_C"/>
</dbReference>
<dbReference type="eggNOG" id="COG2931">
    <property type="taxonomic scope" value="Bacteria"/>
</dbReference>
<dbReference type="STRING" id="1461694.ATO9_06800"/>
<organism evidence="5 6">
    <name type="scientific">Pseudooceanicola atlanticus</name>
    <dbReference type="NCBI Taxonomy" id="1461694"/>
    <lineage>
        <taxon>Bacteria</taxon>
        <taxon>Pseudomonadati</taxon>
        <taxon>Pseudomonadota</taxon>
        <taxon>Alphaproteobacteria</taxon>
        <taxon>Rhodobacterales</taxon>
        <taxon>Paracoccaceae</taxon>
        <taxon>Pseudooceanicola</taxon>
    </lineage>
</organism>
<dbReference type="PROSITE" id="PS00330">
    <property type="entry name" value="HEMOLYSIN_CALCIUM"/>
    <property type="match status" value="3"/>
</dbReference>
<proteinExistence type="predicted"/>
<dbReference type="PANTHER" id="PTHR38340:SF1">
    <property type="entry name" value="S-LAYER PROTEIN"/>
    <property type="match status" value="1"/>
</dbReference>
<evidence type="ECO:0000256" key="2">
    <source>
        <dbReference type="ARBA" id="ARBA00022525"/>
    </source>
</evidence>
<feature type="domain" description="Hedgehog/Intein (Hint)" evidence="4">
    <location>
        <begin position="422"/>
        <end position="557"/>
    </location>
</feature>
<keyword evidence="6" id="KW-1185">Reference proteome</keyword>
<dbReference type="GO" id="GO:0005509">
    <property type="term" value="F:calcium ion binding"/>
    <property type="evidence" value="ECO:0007669"/>
    <property type="project" value="InterPro"/>
</dbReference>
<comment type="caution">
    <text evidence="5">The sequence shown here is derived from an EMBL/GenBank/DDBJ whole genome shotgun (WGS) entry which is preliminary data.</text>
</comment>
<dbReference type="InterPro" id="IPR018511">
    <property type="entry name" value="Hemolysin-typ_Ca-bd_CS"/>
</dbReference>
<dbReference type="Gene3D" id="2.170.16.10">
    <property type="entry name" value="Hedgehog/Intein (Hint) domain"/>
    <property type="match status" value="1"/>
</dbReference>